<gene>
    <name evidence="8" type="primary">rpap3</name>
</gene>
<name>A0A8C9YW13_SANLU</name>
<keyword evidence="2 5" id="KW-0802">TPR repeat</keyword>
<feature type="region of interest" description="Disordered" evidence="6">
    <location>
        <begin position="87"/>
        <end position="111"/>
    </location>
</feature>
<dbReference type="SUPFAM" id="SSF48452">
    <property type="entry name" value="TPR-like"/>
    <property type="match status" value="2"/>
</dbReference>
<feature type="compositionally biased region" description="Basic and acidic residues" evidence="6">
    <location>
        <begin position="33"/>
        <end position="43"/>
    </location>
</feature>
<reference evidence="8" key="2">
    <citation type="submission" date="2025-09" db="UniProtKB">
        <authorList>
            <consortium name="Ensembl"/>
        </authorList>
    </citation>
    <scope>IDENTIFICATION</scope>
</reference>
<sequence>MSGGNKAIELQLQMRQNAEDLQRFMTELGSWEEDIKKKDEELRTGGLPEEPTGNGDAKAEEPSEASRIKAYDYRSWDKFDVDKALTEMDKEESPAESNESDSEEATADQEKALAEKEKGNAFFKDGKYDEAIECYTRGMCADPYNPVLPTNRATSFFRLKKYAVAESDCNLAIALDSNYFKAYARRGAARFALKKYESALEDHEMVLKLDPGNAEAQNEVKKIKEVSEPPTADPEQQRLMEEQQRRQEAALQKDRGNAYFKEGKYEAAVECYSRGMEADSMNVLLPANRAMAFIKLEKYKEAEEDCTKAISLDSTYSKAFHRRATARVALGKLEEAKQGAVNLNLLRFPRVPASRQTEQPEQGEMVPPAAEASVSPSSTVDELPFPPTNSFKLEADFRTIGNQPEVIYRYLRQIKPEAYATIFHSSLEPDILNQILRTLHGFYIKNEAPAVTLEILRSLASVRRFDMAVMFLSSPEKKVLKELFDFLHQAELEGSSVTALQKKYGV</sequence>
<keyword evidence="1" id="KW-0677">Repeat</keyword>
<feature type="compositionally biased region" description="Basic and acidic residues" evidence="6">
    <location>
        <begin position="57"/>
        <end position="66"/>
    </location>
</feature>
<feature type="domain" description="RNA-polymerase II-associated protein 3-like C-terminal" evidence="7">
    <location>
        <begin position="386"/>
        <end position="477"/>
    </location>
</feature>
<evidence type="ECO:0000256" key="4">
    <source>
        <dbReference type="ARBA" id="ARBA00040133"/>
    </source>
</evidence>
<reference evidence="8" key="1">
    <citation type="submission" date="2025-08" db="UniProtKB">
        <authorList>
            <consortium name="Ensembl"/>
        </authorList>
    </citation>
    <scope>IDENTIFICATION</scope>
</reference>
<feature type="compositionally biased region" description="Acidic residues" evidence="6">
    <location>
        <begin position="98"/>
        <end position="107"/>
    </location>
</feature>
<dbReference type="SMART" id="SM00028">
    <property type="entry name" value="TPR"/>
    <property type="match status" value="5"/>
</dbReference>
<evidence type="ECO:0000313" key="8">
    <source>
        <dbReference type="Ensembl" id="ENSSLUP00000031997.1"/>
    </source>
</evidence>
<evidence type="ECO:0000256" key="2">
    <source>
        <dbReference type="ARBA" id="ARBA00022803"/>
    </source>
</evidence>
<dbReference type="PANTHER" id="PTHR46423">
    <property type="entry name" value="RNA POLYMERASE II-ASSOCIATED PROTEIN 3"/>
    <property type="match status" value="1"/>
</dbReference>
<feature type="repeat" description="TPR" evidence="5">
    <location>
        <begin position="112"/>
        <end position="145"/>
    </location>
</feature>
<dbReference type="PANTHER" id="PTHR46423:SF1">
    <property type="entry name" value="RNA POLYMERASE II-ASSOCIATED PROTEIN 3"/>
    <property type="match status" value="1"/>
</dbReference>
<proteinExistence type="inferred from homology"/>
<dbReference type="Gene3D" id="1.25.40.10">
    <property type="entry name" value="Tetratricopeptide repeat domain"/>
    <property type="match status" value="2"/>
</dbReference>
<evidence type="ECO:0000256" key="3">
    <source>
        <dbReference type="ARBA" id="ARBA00038275"/>
    </source>
</evidence>
<protein>
    <recommendedName>
        <fullName evidence="4">RNA polymerase II-associated protein 3</fullName>
    </recommendedName>
</protein>
<feature type="region of interest" description="Disordered" evidence="6">
    <location>
        <begin position="28"/>
        <end position="66"/>
    </location>
</feature>
<accession>A0A8C9YW13</accession>
<dbReference type="InterPro" id="IPR011990">
    <property type="entry name" value="TPR-like_helical_dom_sf"/>
</dbReference>
<dbReference type="InterPro" id="IPR025986">
    <property type="entry name" value="RPAP3-like_C"/>
</dbReference>
<evidence type="ECO:0000313" key="9">
    <source>
        <dbReference type="Proteomes" id="UP000694568"/>
    </source>
</evidence>
<dbReference type="GeneTree" id="ENSGT00940000156749"/>
<dbReference type="Pfam" id="PF00515">
    <property type="entry name" value="TPR_1"/>
    <property type="match status" value="2"/>
</dbReference>
<evidence type="ECO:0000256" key="6">
    <source>
        <dbReference type="SAM" id="MobiDB-lite"/>
    </source>
</evidence>
<dbReference type="InterPro" id="IPR019734">
    <property type="entry name" value="TPR_rpt"/>
</dbReference>
<dbReference type="Pfam" id="PF13877">
    <property type="entry name" value="RPAP3_C"/>
    <property type="match status" value="1"/>
</dbReference>
<organism evidence="8 9">
    <name type="scientific">Sander lucioperca</name>
    <name type="common">Pike-perch</name>
    <name type="synonym">Perca lucioperca</name>
    <dbReference type="NCBI Taxonomy" id="283035"/>
    <lineage>
        <taxon>Eukaryota</taxon>
        <taxon>Metazoa</taxon>
        <taxon>Chordata</taxon>
        <taxon>Craniata</taxon>
        <taxon>Vertebrata</taxon>
        <taxon>Euteleostomi</taxon>
        <taxon>Actinopterygii</taxon>
        <taxon>Neopterygii</taxon>
        <taxon>Teleostei</taxon>
        <taxon>Neoteleostei</taxon>
        <taxon>Acanthomorphata</taxon>
        <taxon>Eupercaria</taxon>
        <taxon>Perciformes</taxon>
        <taxon>Percoidei</taxon>
        <taxon>Percidae</taxon>
        <taxon>Luciopercinae</taxon>
        <taxon>Sander</taxon>
    </lineage>
</organism>
<dbReference type="InterPro" id="IPR051966">
    <property type="entry name" value="RPAP3"/>
</dbReference>
<evidence type="ECO:0000256" key="5">
    <source>
        <dbReference type="PROSITE-ProRule" id="PRU00339"/>
    </source>
</evidence>
<dbReference type="GO" id="GO:0101031">
    <property type="term" value="C:protein folding chaperone complex"/>
    <property type="evidence" value="ECO:0007669"/>
    <property type="project" value="TreeGrafter"/>
</dbReference>
<keyword evidence="9" id="KW-1185">Reference proteome</keyword>
<evidence type="ECO:0000259" key="7">
    <source>
        <dbReference type="Pfam" id="PF13877"/>
    </source>
</evidence>
<dbReference type="AlphaFoldDB" id="A0A8C9YW13"/>
<dbReference type="Ensembl" id="ENSSLUT00000033019.1">
    <property type="protein sequence ID" value="ENSSLUP00000031997.1"/>
    <property type="gene ID" value="ENSSLUG00000014238.1"/>
</dbReference>
<dbReference type="Pfam" id="PF13181">
    <property type="entry name" value="TPR_8"/>
    <property type="match status" value="1"/>
</dbReference>
<feature type="repeat" description="TPR" evidence="5">
    <location>
        <begin position="180"/>
        <end position="213"/>
    </location>
</feature>
<dbReference type="PROSITE" id="PS50005">
    <property type="entry name" value="TPR"/>
    <property type="match status" value="3"/>
</dbReference>
<dbReference type="Proteomes" id="UP000694568">
    <property type="component" value="Unplaced"/>
</dbReference>
<evidence type="ECO:0000256" key="1">
    <source>
        <dbReference type="ARBA" id="ARBA00022737"/>
    </source>
</evidence>
<comment type="similarity">
    <text evidence="3">Belongs to the RPAP3 family.</text>
</comment>
<feature type="repeat" description="TPR" evidence="5">
    <location>
        <begin position="249"/>
        <end position="282"/>
    </location>
</feature>